<dbReference type="Gene3D" id="1.10.357.20">
    <property type="entry name" value="SLC41 divalent cation transporters, integral membrane domain"/>
    <property type="match status" value="1"/>
</dbReference>
<reference evidence="20 21" key="1">
    <citation type="submission" date="2024-04" db="EMBL/GenBank/DDBJ databases">
        <authorList>
            <person name="Waldvogel A.-M."/>
            <person name="Schoenle A."/>
        </authorList>
    </citation>
    <scope>NUCLEOTIDE SEQUENCE [LARGE SCALE GENOMIC DNA]</scope>
</reference>
<evidence type="ECO:0000256" key="7">
    <source>
        <dbReference type="ARBA" id="ARBA00022842"/>
    </source>
</evidence>
<feature type="region of interest" description="Disordered" evidence="18">
    <location>
        <begin position="1"/>
        <end position="32"/>
    </location>
</feature>
<evidence type="ECO:0000313" key="20">
    <source>
        <dbReference type="EMBL" id="CAL1595568.1"/>
    </source>
</evidence>
<keyword evidence="3 17" id="KW-0813">Transport</keyword>
<dbReference type="InterPro" id="IPR045349">
    <property type="entry name" value="SLC41A1-3"/>
</dbReference>
<comment type="function">
    <text evidence="17">Acts as a magnesium transporter.</text>
</comment>
<gene>
    <name evidence="20" type="ORF">KC01_LOCUS24352</name>
</gene>
<keyword evidence="5 17" id="KW-0812">Transmembrane</keyword>
<feature type="compositionally biased region" description="Polar residues" evidence="18">
    <location>
        <begin position="1"/>
        <end position="17"/>
    </location>
</feature>
<dbReference type="SUPFAM" id="SSF161093">
    <property type="entry name" value="MgtE membrane domain-like"/>
    <property type="match status" value="1"/>
</dbReference>
<evidence type="ECO:0000256" key="4">
    <source>
        <dbReference type="ARBA" id="ARBA00022475"/>
    </source>
</evidence>
<keyword evidence="4" id="KW-1003">Cell membrane</keyword>
<feature type="transmembrane region" description="Helical" evidence="17">
    <location>
        <begin position="45"/>
        <end position="67"/>
    </location>
</feature>
<evidence type="ECO:0000256" key="18">
    <source>
        <dbReference type="SAM" id="MobiDB-lite"/>
    </source>
</evidence>
<organism evidence="20 21">
    <name type="scientific">Knipowitschia caucasica</name>
    <name type="common">Caucasian dwarf goby</name>
    <name type="synonym">Pomatoschistus caucasicus</name>
    <dbReference type="NCBI Taxonomy" id="637954"/>
    <lineage>
        <taxon>Eukaryota</taxon>
        <taxon>Metazoa</taxon>
        <taxon>Chordata</taxon>
        <taxon>Craniata</taxon>
        <taxon>Vertebrata</taxon>
        <taxon>Euteleostomi</taxon>
        <taxon>Actinopterygii</taxon>
        <taxon>Neopterygii</taxon>
        <taxon>Teleostei</taxon>
        <taxon>Neoteleostei</taxon>
        <taxon>Acanthomorphata</taxon>
        <taxon>Gobiaria</taxon>
        <taxon>Gobiiformes</taxon>
        <taxon>Gobioidei</taxon>
        <taxon>Gobiidae</taxon>
        <taxon>Gobiinae</taxon>
        <taxon>Knipowitschia</taxon>
    </lineage>
</organism>
<evidence type="ECO:0000256" key="12">
    <source>
        <dbReference type="ARBA" id="ARBA00036173"/>
    </source>
</evidence>
<comment type="subcellular location">
    <subcellularLocation>
        <location evidence="1">Cell membrane</location>
        <topology evidence="1">Multi-pass membrane protein</topology>
    </subcellularLocation>
    <subcellularLocation>
        <location evidence="17">Membrane</location>
        <topology evidence="17">Multi-pass membrane protein</topology>
    </subcellularLocation>
</comment>
<evidence type="ECO:0000256" key="13">
    <source>
        <dbReference type="ARBA" id="ARBA00036243"/>
    </source>
</evidence>
<feature type="transmembrane region" description="Helical" evidence="17">
    <location>
        <begin position="131"/>
        <end position="150"/>
    </location>
</feature>
<comment type="caution">
    <text evidence="17">Lacks conserved residue(s) required for the propagation of feature annotation.</text>
</comment>
<keyword evidence="6" id="KW-0677">Repeat</keyword>
<dbReference type="GO" id="GO:0005886">
    <property type="term" value="C:plasma membrane"/>
    <property type="evidence" value="ECO:0007669"/>
    <property type="project" value="UniProtKB-SubCell"/>
</dbReference>
<evidence type="ECO:0000256" key="11">
    <source>
        <dbReference type="ARBA" id="ARBA00034269"/>
    </source>
</evidence>
<keyword evidence="7 17" id="KW-0460">Magnesium</keyword>
<comment type="similarity">
    <text evidence="2 17">Belongs to the SLC41A transporter family.</text>
</comment>
<feature type="transmembrane region" description="Helical" evidence="17">
    <location>
        <begin position="200"/>
        <end position="221"/>
    </location>
</feature>
<keyword evidence="10 17" id="KW-0472">Membrane</keyword>
<dbReference type="GO" id="GO:0022890">
    <property type="term" value="F:inorganic cation transmembrane transporter activity"/>
    <property type="evidence" value="ECO:0007669"/>
    <property type="project" value="UniProtKB-UniRule"/>
</dbReference>
<feature type="transmembrane region" description="Helical" evidence="17">
    <location>
        <begin position="233"/>
        <end position="252"/>
    </location>
</feature>
<comment type="catalytic activity">
    <reaction evidence="13">
        <text>Fe(2+)(in) = Fe(2+)(out)</text>
        <dbReference type="Rhea" id="RHEA:28486"/>
        <dbReference type="ChEBI" id="CHEBI:29033"/>
    </reaction>
</comment>
<sequence length="290" mass="31515">MEIQPSQEGEKLQNGSVPRSRRKSSNTELSINSSNVSDEESLCSMVLQILVPFLLAGLGTVSAGMLLEVVQTWDVFLEITELLILVPAVLGMKGNLEMTLASRLSTAVNAGKIDLPAERWMVITGNLALKQLQATVLGLLAALMATLLGWMAEGKMPSYHFVILSSTSLFTAFVASLLQGFIMVGVIIGAKRLGLNPDNVATPMAASCGDIITLALLACFSQWVHTLMEQNPFVLFLVDFAIVCLIPVWIIICSKHPDTLILLRTGWEPIITAMVISRMGLTTTQRNWDT</sequence>
<evidence type="ECO:0000256" key="17">
    <source>
        <dbReference type="RuleBase" id="RU369007"/>
    </source>
</evidence>
<dbReference type="AlphaFoldDB" id="A0AAV2L3I3"/>
<proteinExistence type="inferred from homology"/>
<keyword evidence="9 17" id="KW-0406">Ion transport</keyword>
<accession>A0AAV2L3I3</accession>
<evidence type="ECO:0000256" key="16">
    <source>
        <dbReference type="ARBA" id="ARBA00046252"/>
    </source>
</evidence>
<dbReference type="InterPro" id="IPR006667">
    <property type="entry name" value="SLC41_membr_dom"/>
</dbReference>
<evidence type="ECO:0000256" key="3">
    <source>
        <dbReference type="ARBA" id="ARBA00022448"/>
    </source>
</evidence>
<dbReference type="GO" id="GO:0030001">
    <property type="term" value="P:metal ion transport"/>
    <property type="evidence" value="ECO:0007669"/>
    <property type="project" value="UniProtKB-UniRule"/>
</dbReference>
<name>A0AAV2L3I3_KNICA</name>
<comment type="catalytic activity">
    <reaction evidence="12">
        <text>Mn(2+)(in) = Mn(2+)(out)</text>
        <dbReference type="Rhea" id="RHEA:28699"/>
        <dbReference type="ChEBI" id="CHEBI:29035"/>
    </reaction>
</comment>
<dbReference type="Proteomes" id="UP001497482">
    <property type="component" value="Chromosome 20"/>
</dbReference>
<dbReference type="Pfam" id="PF01769">
    <property type="entry name" value="MgtE"/>
    <property type="match status" value="1"/>
</dbReference>
<evidence type="ECO:0000256" key="6">
    <source>
        <dbReference type="ARBA" id="ARBA00022737"/>
    </source>
</evidence>
<comment type="catalytic activity">
    <reaction evidence="15">
        <text>Ni(2+)(in) = Ni(2+)(out)</text>
        <dbReference type="Rhea" id="RHEA:29831"/>
        <dbReference type="ChEBI" id="CHEBI:49786"/>
    </reaction>
</comment>
<keyword evidence="21" id="KW-1185">Reference proteome</keyword>
<dbReference type="EMBL" id="OZ035842">
    <property type="protein sequence ID" value="CAL1595568.1"/>
    <property type="molecule type" value="Genomic_DNA"/>
</dbReference>
<protein>
    <recommendedName>
        <fullName evidence="17">Solute carrier family 41 member</fullName>
    </recommendedName>
</protein>
<evidence type="ECO:0000256" key="10">
    <source>
        <dbReference type="ARBA" id="ARBA00023136"/>
    </source>
</evidence>
<evidence type="ECO:0000256" key="1">
    <source>
        <dbReference type="ARBA" id="ARBA00004651"/>
    </source>
</evidence>
<dbReference type="FunFam" id="1.10.357.20:FF:000001">
    <property type="entry name" value="Solute carrier family 41 member 2"/>
    <property type="match status" value="1"/>
</dbReference>
<dbReference type="GO" id="GO:0008324">
    <property type="term" value="F:monoatomic cation transmembrane transporter activity"/>
    <property type="evidence" value="ECO:0007669"/>
    <property type="project" value="UniProtKB-UniRule"/>
</dbReference>
<evidence type="ECO:0000256" key="2">
    <source>
        <dbReference type="ARBA" id="ARBA00009749"/>
    </source>
</evidence>
<evidence type="ECO:0000256" key="9">
    <source>
        <dbReference type="ARBA" id="ARBA00023065"/>
    </source>
</evidence>
<dbReference type="InterPro" id="IPR036739">
    <property type="entry name" value="SLC41_membr_dom_sf"/>
</dbReference>
<comment type="catalytic activity">
    <reaction evidence="14">
        <text>Co(2+)(in) = Co(2+)(out)</text>
        <dbReference type="Rhea" id="RHEA:28578"/>
        <dbReference type="ChEBI" id="CHEBI:48828"/>
    </reaction>
</comment>
<feature type="transmembrane region" description="Helical" evidence="17">
    <location>
        <begin position="162"/>
        <end position="188"/>
    </location>
</feature>
<evidence type="ECO:0000256" key="8">
    <source>
        <dbReference type="ARBA" id="ARBA00022989"/>
    </source>
</evidence>
<keyword evidence="8 17" id="KW-1133">Transmembrane helix</keyword>
<evidence type="ECO:0000256" key="15">
    <source>
        <dbReference type="ARBA" id="ARBA00036293"/>
    </source>
</evidence>
<evidence type="ECO:0000256" key="14">
    <source>
        <dbReference type="ARBA" id="ARBA00036245"/>
    </source>
</evidence>
<feature type="domain" description="SLC41A/MgtE integral membrane" evidence="19">
    <location>
        <begin position="86"/>
        <end position="218"/>
    </location>
</feature>
<dbReference type="PANTHER" id="PTHR16228">
    <property type="entry name" value="DIVALENT CATION TRANSPORTER SOLUTE CARRIER FAMILY 41"/>
    <property type="match status" value="1"/>
</dbReference>
<evidence type="ECO:0000313" key="21">
    <source>
        <dbReference type="Proteomes" id="UP001497482"/>
    </source>
</evidence>
<dbReference type="PANTHER" id="PTHR16228:SF25">
    <property type="entry name" value="SOLUTE CARRIER FAMILY 41 MEMBER 2"/>
    <property type="match status" value="1"/>
</dbReference>
<evidence type="ECO:0000259" key="19">
    <source>
        <dbReference type="Pfam" id="PF01769"/>
    </source>
</evidence>
<evidence type="ECO:0000256" key="5">
    <source>
        <dbReference type="ARBA" id="ARBA00022692"/>
    </source>
</evidence>
<comment type="function">
    <text evidence="16">Acts as a plasma-membrane magnesium transporter. Can also mediate the transport of other divalent metal cations in an order of Ba(2+) &gt; Ni(2+) &gt; Co(2+) &gt; Fe(2+) &gt; Mn(2+).</text>
</comment>
<comment type="catalytic activity">
    <reaction evidence="11">
        <text>Mg(2+)(in) = Mg(2+)(out)</text>
        <dbReference type="Rhea" id="RHEA:29827"/>
        <dbReference type="ChEBI" id="CHEBI:18420"/>
    </reaction>
</comment>